<reference evidence="3" key="1">
    <citation type="submission" date="2015-11" db="EMBL/GenBank/DDBJ databases">
        <authorList>
            <person name="Varghese N."/>
        </authorList>
    </citation>
    <scope>NUCLEOTIDE SEQUENCE [LARGE SCALE GENOMIC DNA]</scope>
    <source>
        <strain evidence="3">JGI-23</strain>
    </source>
</reference>
<feature type="transmembrane region" description="Helical" evidence="1">
    <location>
        <begin position="174"/>
        <end position="195"/>
    </location>
</feature>
<keyword evidence="1" id="KW-0472">Membrane</keyword>
<evidence type="ECO:0000256" key="1">
    <source>
        <dbReference type="SAM" id="Phobius"/>
    </source>
</evidence>
<name>A0A0P1NX00_9BACT</name>
<evidence type="ECO:0000313" key="3">
    <source>
        <dbReference type="Proteomes" id="UP000199197"/>
    </source>
</evidence>
<protein>
    <submittedName>
        <fullName evidence="2">Uncharacterized protein</fullName>
    </submittedName>
</protein>
<dbReference type="Proteomes" id="UP000199197">
    <property type="component" value="Unassembled WGS sequence"/>
</dbReference>
<accession>A0A0P1NX00</accession>
<evidence type="ECO:0000313" key="2">
    <source>
        <dbReference type="EMBL" id="CUT03978.1"/>
    </source>
</evidence>
<dbReference type="OrthoDB" id="9809717at2"/>
<sequence>MKLFRKKFLIWFVIFSLVFYQFYPRIALAQRDKIRVGFIGFKFEGVGKKAQKDITNSVLYLLAEKPSVDIVSPEEAVSIVGSEKINAVLSLPSENEVVILSHMLGVDYLFFGNFVNQGADTNDVMLVGTFECFDRPKGRFHTVEITWRYENIDEEVKKIDKEFISKVLPKRGSAMPNVFFILVFALIVFGTYFLIWELGGGASEQAGVPPTTQ</sequence>
<keyword evidence="1" id="KW-0812">Transmembrane</keyword>
<gene>
    <name evidence="2" type="ORF">JGI23_01604</name>
</gene>
<dbReference type="EMBL" id="CZVW01000019">
    <property type="protein sequence ID" value="CUT03978.1"/>
    <property type="molecule type" value="Genomic_DNA"/>
</dbReference>
<proteinExistence type="predicted"/>
<keyword evidence="3" id="KW-1185">Reference proteome</keyword>
<dbReference type="RefSeq" id="WP_092350654.1">
    <property type="nucleotide sequence ID" value="NZ_CZVW01000019.1"/>
</dbReference>
<keyword evidence="1" id="KW-1133">Transmembrane helix</keyword>
<organism evidence="2 3">
    <name type="scientific">Candidatus Chryseopegocella kryptomonas</name>
    <dbReference type="NCBI Taxonomy" id="1633643"/>
    <lineage>
        <taxon>Bacteria</taxon>
        <taxon>Pseudomonadati</taxon>
        <taxon>Candidatus Kryptoniota</taxon>
        <taxon>Candidatus Chryseopegocella</taxon>
    </lineage>
</organism>
<dbReference type="AlphaFoldDB" id="A0A0P1NX00"/>